<evidence type="ECO:0000259" key="6">
    <source>
        <dbReference type="Pfam" id="PF01494"/>
    </source>
</evidence>
<keyword evidence="4" id="KW-0560">Oxidoreductase</keyword>
<reference evidence="7 8" key="1">
    <citation type="submission" date="2015-06" db="EMBL/GenBank/DDBJ databases">
        <title>Draft genome of the ant-associated black yeast Phialophora attae CBS 131958.</title>
        <authorList>
            <person name="Moreno L.F."/>
            <person name="Stielow B.J."/>
            <person name="de Hoog S."/>
            <person name="Vicente V.A."/>
            <person name="Weiss V.A."/>
            <person name="de Vries M."/>
            <person name="Cruz L.M."/>
            <person name="Souza E.M."/>
        </authorList>
    </citation>
    <scope>NUCLEOTIDE SEQUENCE [LARGE SCALE GENOMIC DNA]</scope>
    <source>
        <strain evidence="7 8">CBS 131958</strain>
    </source>
</reference>
<dbReference type="GO" id="GO:0004497">
    <property type="term" value="F:monooxygenase activity"/>
    <property type="evidence" value="ECO:0007669"/>
    <property type="project" value="UniProtKB-KW"/>
</dbReference>
<dbReference type="Pfam" id="PF01494">
    <property type="entry name" value="FAD_binding_3"/>
    <property type="match status" value="1"/>
</dbReference>
<gene>
    <name evidence="7" type="ORF">AB675_12014</name>
</gene>
<keyword evidence="8" id="KW-1185">Reference proteome</keyword>
<comment type="similarity">
    <text evidence="1">Belongs to the paxM FAD-dependent monooxygenase family.</text>
</comment>
<dbReference type="RefSeq" id="XP_017998355.1">
    <property type="nucleotide sequence ID" value="XM_018140911.1"/>
</dbReference>
<dbReference type="Proteomes" id="UP000038010">
    <property type="component" value="Unassembled WGS sequence"/>
</dbReference>
<dbReference type="InterPro" id="IPR002938">
    <property type="entry name" value="FAD-bd"/>
</dbReference>
<dbReference type="GO" id="GO:0071949">
    <property type="term" value="F:FAD binding"/>
    <property type="evidence" value="ECO:0007669"/>
    <property type="project" value="InterPro"/>
</dbReference>
<dbReference type="InterPro" id="IPR036188">
    <property type="entry name" value="FAD/NAD-bd_sf"/>
</dbReference>
<dbReference type="STRING" id="1664694.A0A0N1H757"/>
<protein>
    <submittedName>
        <fullName evidence="7">Salicylate hydroxylase</fullName>
    </submittedName>
</protein>
<dbReference type="OrthoDB" id="16820at2759"/>
<accession>A0A0N1H757</accession>
<comment type="caution">
    <text evidence="7">The sequence shown here is derived from an EMBL/GenBank/DDBJ whole genome shotgun (WGS) entry which is preliminary data.</text>
</comment>
<feature type="domain" description="FAD-binding" evidence="6">
    <location>
        <begin position="6"/>
        <end position="371"/>
    </location>
</feature>
<dbReference type="InterPro" id="IPR050493">
    <property type="entry name" value="FAD-dep_Monooxygenase_BioMet"/>
</dbReference>
<evidence type="ECO:0000313" key="7">
    <source>
        <dbReference type="EMBL" id="KPI38392.1"/>
    </source>
</evidence>
<name>A0A0N1H757_9EURO</name>
<dbReference type="VEuPathDB" id="FungiDB:AB675_12014"/>
<evidence type="ECO:0000256" key="4">
    <source>
        <dbReference type="ARBA" id="ARBA00023002"/>
    </source>
</evidence>
<dbReference type="EMBL" id="LFJN01000019">
    <property type="protein sequence ID" value="KPI38392.1"/>
    <property type="molecule type" value="Genomic_DNA"/>
</dbReference>
<keyword evidence="2" id="KW-0285">Flavoprotein</keyword>
<dbReference type="PANTHER" id="PTHR13789">
    <property type="entry name" value="MONOOXYGENASE"/>
    <property type="match status" value="1"/>
</dbReference>
<evidence type="ECO:0000256" key="3">
    <source>
        <dbReference type="ARBA" id="ARBA00022827"/>
    </source>
</evidence>
<dbReference type="SUPFAM" id="SSF51905">
    <property type="entry name" value="FAD/NAD(P)-binding domain"/>
    <property type="match status" value="1"/>
</dbReference>
<sequence length="594" mass="66021">MAEGRLKVIIAGAGIAGLATAIALRQLPYVDVELYERYSELKEIGASIALSPNGMRTLERLGVLNALVDDVAYRGPSGIPMIYRHWKTNEVVTEDHFLDVPNRLHQTARFHRAHLHEALLEHVPRELIHLNKKVRNAEVVSDGVILSFEDGTNVKGDLLIGADGINSKVRKAFNQKFELSYTNRTALRACFDASLVKDIPGLSEDSTHWWGPNKQFFASRLGRNQFTAVGQYDPKDVPISSKNPADNAINTWNDEGSIELFRELFGDWNPIVKAITQATPAVRRYPNYAGQHLPTWVFGSRVTLVGDAAHAHGGAHATGGSLALDDSYALYLALAHTLPDLQHIKPSGVQLKRALDLYEATRRPHTDRLLRGVLASKDAPPARNDEEVRARMLGRASTLWLTEHDVVKRFEETRVSPHFSSTEAILSTGALQLITLKTAHLYQLLCLPEPLADQRSISRNSLAALHPHHLHCSRFPGTRRPHKLPRILQHTNHHPARASHPFIYHTPQQMSSIPTPTPKPLSSGRKLFLVSLVVAPVISYIALKRQRLQRLEEKRMIEEEGRRNWILAAQQQGQNGGISAKDKSVAVGRSGGGV</sequence>
<dbReference type="PANTHER" id="PTHR13789:SF309">
    <property type="entry name" value="PUTATIVE (AFU_ORTHOLOGUE AFUA_6G14510)-RELATED"/>
    <property type="match status" value="1"/>
</dbReference>
<evidence type="ECO:0000256" key="1">
    <source>
        <dbReference type="ARBA" id="ARBA00007992"/>
    </source>
</evidence>
<dbReference type="AlphaFoldDB" id="A0A0N1H757"/>
<organism evidence="7 8">
    <name type="scientific">Cyphellophora attinorum</name>
    <dbReference type="NCBI Taxonomy" id="1664694"/>
    <lineage>
        <taxon>Eukaryota</taxon>
        <taxon>Fungi</taxon>
        <taxon>Dikarya</taxon>
        <taxon>Ascomycota</taxon>
        <taxon>Pezizomycotina</taxon>
        <taxon>Eurotiomycetes</taxon>
        <taxon>Chaetothyriomycetidae</taxon>
        <taxon>Chaetothyriales</taxon>
        <taxon>Cyphellophoraceae</taxon>
        <taxon>Cyphellophora</taxon>
    </lineage>
</organism>
<keyword evidence="3" id="KW-0274">FAD</keyword>
<dbReference type="GeneID" id="28732792"/>
<dbReference type="Gene3D" id="3.50.50.60">
    <property type="entry name" value="FAD/NAD(P)-binding domain"/>
    <property type="match status" value="1"/>
</dbReference>
<dbReference type="PRINTS" id="PR00420">
    <property type="entry name" value="RNGMNOXGNASE"/>
</dbReference>
<keyword evidence="5" id="KW-0503">Monooxygenase</keyword>
<evidence type="ECO:0000256" key="2">
    <source>
        <dbReference type="ARBA" id="ARBA00022630"/>
    </source>
</evidence>
<evidence type="ECO:0000313" key="8">
    <source>
        <dbReference type="Proteomes" id="UP000038010"/>
    </source>
</evidence>
<evidence type="ECO:0000256" key="5">
    <source>
        <dbReference type="ARBA" id="ARBA00023033"/>
    </source>
</evidence>
<proteinExistence type="inferred from homology"/>